<keyword evidence="3 6" id="KW-0378">Hydrolase</keyword>
<gene>
    <name evidence="6" type="ORF">BKA10_003074</name>
</gene>
<dbReference type="AlphaFoldDB" id="A0AA40SRU2"/>
<dbReference type="CDD" id="cd07729">
    <property type="entry name" value="AHL_lactonase_MBL-fold"/>
    <property type="match status" value="1"/>
</dbReference>
<comment type="similarity">
    <text evidence="1">Belongs to the metallo-beta-lactamase superfamily.</text>
</comment>
<name>A0AA40SRU2_9MICO</name>
<dbReference type="GO" id="GO:0046872">
    <property type="term" value="F:metal ion binding"/>
    <property type="evidence" value="ECO:0007669"/>
    <property type="project" value="UniProtKB-KW"/>
</dbReference>
<dbReference type="SMART" id="SM00849">
    <property type="entry name" value="Lactamase_B"/>
    <property type="match status" value="1"/>
</dbReference>
<accession>A0AA40SRU2</accession>
<reference evidence="6 7" key="1">
    <citation type="submission" date="2020-08" db="EMBL/GenBank/DDBJ databases">
        <title>Sequencing the genomes of 1000 actinobacteria strains.</title>
        <authorList>
            <person name="Klenk H.-P."/>
        </authorList>
    </citation>
    <scope>NUCLEOTIDE SEQUENCE [LARGE SCALE GENOMIC DNA]</scope>
    <source>
        <strain evidence="6 7">DSM 19600</strain>
    </source>
</reference>
<evidence type="ECO:0000256" key="2">
    <source>
        <dbReference type="ARBA" id="ARBA00022723"/>
    </source>
</evidence>
<dbReference type="Gene3D" id="3.60.15.10">
    <property type="entry name" value="Ribonuclease Z/Hydroxyacylglutathione hydrolase-like"/>
    <property type="match status" value="1"/>
</dbReference>
<comment type="caution">
    <text evidence="6">The sequence shown here is derived from an EMBL/GenBank/DDBJ whole genome shotgun (WGS) entry which is preliminary data.</text>
</comment>
<evidence type="ECO:0000256" key="1">
    <source>
        <dbReference type="ARBA" id="ARBA00007749"/>
    </source>
</evidence>
<dbReference type="Pfam" id="PF00753">
    <property type="entry name" value="Lactamase_B"/>
    <property type="match status" value="1"/>
</dbReference>
<proteinExistence type="inferred from homology"/>
<keyword evidence="7" id="KW-1185">Reference proteome</keyword>
<protein>
    <submittedName>
        <fullName evidence="6">Glyoxylase-like metal-dependent hydrolase (Beta-lactamase superfamily II)</fullName>
    </submittedName>
</protein>
<dbReference type="SUPFAM" id="SSF56281">
    <property type="entry name" value="Metallo-hydrolase/oxidoreductase"/>
    <property type="match status" value="1"/>
</dbReference>
<dbReference type="PANTHER" id="PTHR42978">
    <property type="entry name" value="QUORUM-QUENCHING LACTONASE YTNP-RELATED-RELATED"/>
    <property type="match status" value="1"/>
</dbReference>
<evidence type="ECO:0000259" key="5">
    <source>
        <dbReference type="SMART" id="SM00849"/>
    </source>
</evidence>
<feature type="domain" description="Metallo-beta-lactamase" evidence="5">
    <location>
        <begin position="34"/>
        <end position="238"/>
    </location>
</feature>
<organism evidence="6 7">
    <name type="scientific">Microbacterium invictum</name>
    <dbReference type="NCBI Taxonomy" id="515415"/>
    <lineage>
        <taxon>Bacteria</taxon>
        <taxon>Bacillati</taxon>
        <taxon>Actinomycetota</taxon>
        <taxon>Actinomycetes</taxon>
        <taxon>Micrococcales</taxon>
        <taxon>Microbacteriaceae</taxon>
        <taxon>Microbacterium</taxon>
    </lineage>
</organism>
<sequence length="249" mass="27736">MALTIRAFCVGRAYGLPKPSFTYMRNWQQQQDLTLIMFVIEGGDSPIIVDTGADVSRAPELHGLSMEQLEHETPQSVLRECRIDPADVKLVVNTHLHWDHSSNNHLFPNAEIVVQRAEFEFAQHPVPWHRHQYEALPGVVAAWQDARDRVRLIEGDVVLAPGVTSIALPGHTPGSQGVLVEAGDRRYLIAGDLVYLYENWAGDEAVDHIPVGLFTDLVAYGASLRKVEGLGCEVIPSHDARVVERHLFN</sequence>
<keyword evidence="2" id="KW-0479">Metal-binding</keyword>
<dbReference type="GO" id="GO:0016787">
    <property type="term" value="F:hydrolase activity"/>
    <property type="evidence" value="ECO:0007669"/>
    <property type="project" value="UniProtKB-KW"/>
</dbReference>
<evidence type="ECO:0000313" key="7">
    <source>
        <dbReference type="Proteomes" id="UP000549113"/>
    </source>
</evidence>
<dbReference type="RefSeq" id="WP_183500772.1">
    <property type="nucleotide sequence ID" value="NZ_BAABCO010000003.1"/>
</dbReference>
<evidence type="ECO:0000256" key="3">
    <source>
        <dbReference type="ARBA" id="ARBA00022801"/>
    </source>
</evidence>
<dbReference type="Proteomes" id="UP000549113">
    <property type="component" value="Unassembled WGS sequence"/>
</dbReference>
<dbReference type="EMBL" id="JACIFH010000001">
    <property type="protein sequence ID" value="MBB4141280.1"/>
    <property type="molecule type" value="Genomic_DNA"/>
</dbReference>
<dbReference type="PANTHER" id="PTHR42978:SF3">
    <property type="entry name" value="BLR3078 PROTEIN"/>
    <property type="match status" value="1"/>
</dbReference>
<dbReference type="InterPro" id="IPR001279">
    <property type="entry name" value="Metallo-B-lactamas"/>
</dbReference>
<evidence type="ECO:0000313" key="6">
    <source>
        <dbReference type="EMBL" id="MBB4141280.1"/>
    </source>
</evidence>
<keyword evidence="4" id="KW-0862">Zinc</keyword>
<dbReference type="InterPro" id="IPR036866">
    <property type="entry name" value="RibonucZ/Hydroxyglut_hydro"/>
</dbReference>
<evidence type="ECO:0000256" key="4">
    <source>
        <dbReference type="ARBA" id="ARBA00022833"/>
    </source>
</evidence>
<dbReference type="InterPro" id="IPR051013">
    <property type="entry name" value="MBL_superfamily_lactonases"/>
</dbReference>